<gene>
    <name evidence="2" type="ordered locus">Caka_1595</name>
</gene>
<organism evidence="2 3">
    <name type="scientific">Coraliomargarita akajimensis (strain DSM 45221 / IAM 15411 / JCM 23193 / KCTC 12865 / 04OKA010-24)</name>
    <dbReference type="NCBI Taxonomy" id="583355"/>
    <lineage>
        <taxon>Bacteria</taxon>
        <taxon>Pseudomonadati</taxon>
        <taxon>Verrucomicrobiota</taxon>
        <taxon>Opitutia</taxon>
        <taxon>Puniceicoccales</taxon>
        <taxon>Coraliomargaritaceae</taxon>
        <taxon>Coraliomargarita</taxon>
    </lineage>
</organism>
<keyword evidence="3" id="KW-1185">Reference proteome</keyword>
<dbReference type="EMBL" id="CP001998">
    <property type="protein sequence ID" value="ADE54614.1"/>
    <property type="molecule type" value="Genomic_DNA"/>
</dbReference>
<feature type="domain" description="Flavoprotein" evidence="1">
    <location>
        <begin position="6"/>
        <end position="176"/>
    </location>
</feature>
<protein>
    <submittedName>
        <fullName evidence="2">Phosphopantothenate--cysteine ligase</fullName>
        <ecNumber evidence="2">6.3.2.5</ecNumber>
    </submittedName>
</protein>
<dbReference type="PANTHER" id="PTHR14359">
    <property type="entry name" value="HOMO-OLIGOMERIC FLAVIN CONTAINING CYS DECARBOXYLASE FAMILY"/>
    <property type="match status" value="1"/>
</dbReference>
<dbReference type="KEGG" id="caa:Caka_1595"/>
<dbReference type="GO" id="GO:0004632">
    <property type="term" value="F:phosphopantothenate--cysteine ligase activity"/>
    <property type="evidence" value="ECO:0007669"/>
    <property type="project" value="UniProtKB-EC"/>
</dbReference>
<proteinExistence type="predicted"/>
<keyword evidence="2" id="KW-0436">Ligase</keyword>
<evidence type="ECO:0000313" key="2">
    <source>
        <dbReference type="EMBL" id="ADE54614.1"/>
    </source>
</evidence>
<dbReference type="RefSeq" id="WP_013043336.1">
    <property type="nucleotide sequence ID" value="NC_014008.1"/>
</dbReference>
<name>D5EJL5_CORAD</name>
<accession>D5EJL5</accession>
<dbReference type="AlphaFoldDB" id="D5EJL5"/>
<dbReference type="InterPro" id="IPR003382">
    <property type="entry name" value="Flavoprotein"/>
</dbReference>
<dbReference type="SUPFAM" id="SSF52507">
    <property type="entry name" value="Homo-oligomeric flavin-containing Cys decarboxylases, HFCD"/>
    <property type="match status" value="1"/>
</dbReference>
<dbReference type="STRING" id="583355.Caka_1595"/>
<dbReference type="PANTHER" id="PTHR14359:SF6">
    <property type="entry name" value="PHOSPHOPANTOTHENOYLCYSTEINE DECARBOXYLASE"/>
    <property type="match status" value="1"/>
</dbReference>
<dbReference type="Proteomes" id="UP000000925">
    <property type="component" value="Chromosome"/>
</dbReference>
<dbReference type="GO" id="GO:0015937">
    <property type="term" value="P:coenzyme A biosynthetic process"/>
    <property type="evidence" value="ECO:0007669"/>
    <property type="project" value="TreeGrafter"/>
</dbReference>
<dbReference type="OrthoDB" id="9802554at2"/>
<dbReference type="HOGENOM" id="CLU_033319_2_0_0"/>
<sequence length="183" mass="19428">MLTDRTIILGVTGSIAAYKAADITSRLTALGANVYPVMTAAACKIVQPLTLQTLARNPVAVDLWEEGNGWQPGHIDLADQADLLLIAPATANTIANFAHGMAPDLLSSIHLATKAPVMIAPAMNGKMLEHPATQANLRLLDSRGYHFIEPDTGMLACGYEGPGKLAAVDRIVETVEAYLNQNK</sequence>
<evidence type="ECO:0000259" key="1">
    <source>
        <dbReference type="Pfam" id="PF02441"/>
    </source>
</evidence>
<dbReference type="InterPro" id="IPR036551">
    <property type="entry name" value="Flavin_trans-like"/>
</dbReference>
<dbReference type="Gene3D" id="3.40.50.1950">
    <property type="entry name" value="Flavin prenyltransferase-like"/>
    <property type="match status" value="1"/>
</dbReference>
<dbReference type="GO" id="GO:0071513">
    <property type="term" value="C:phosphopantothenoylcysteine decarboxylase complex"/>
    <property type="evidence" value="ECO:0007669"/>
    <property type="project" value="TreeGrafter"/>
</dbReference>
<reference evidence="2 3" key="1">
    <citation type="journal article" date="2010" name="Stand. Genomic Sci.">
        <title>Complete genome sequence of Coraliomargarita akajimensis type strain (04OKA010-24).</title>
        <authorList>
            <person name="Mavromatis K."/>
            <person name="Abt B."/>
            <person name="Brambilla E."/>
            <person name="Lapidus A."/>
            <person name="Copeland A."/>
            <person name="Deshpande S."/>
            <person name="Nolan M."/>
            <person name="Lucas S."/>
            <person name="Tice H."/>
            <person name="Cheng J.F."/>
            <person name="Han C."/>
            <person name="Detter J.C."/>
            <person name="Woyke T."/>
            <person name="Goodwin L."/>
            <person name="Pitluck S."/>
            <person name="Held B."/>
            <person name="Brettin T."/>
            <person name="Tapia R."/>
            <person name="Ivanova N."/>
            <person name="Mikhailova N."/>
            <person name="Pati A."/>
            <person name="Liolios K."/>
            <person name="Chen A."/>
            <person name="Palaniappan K."/>
            <person name="Land M."/>
            <person name="Hauser L."/>
            <person name="Chang Y.J."/>
            <person name="Jeffries C.D."/>
            <person name="Rohde M."/>
            <person name="Goker M."/>
            <person name="Bristow J."/>
            <person name="Eisen J.A."/>
            <person name="Markowitz V."/>
            <person name="Hugenholtz P."/>
            <person name="Klenk H.P."/>
            <person name="Kyrpides N.C."/>
        </authorList>
    </citation>
    <scope>NUCLEOTIDE SEQUENCE [LARGE SCALE GENOMIC DNA]</scope>
    <source>
        <strain evidence="3">DSM 45221 / IAM 15411 / JCM 23193 / KCTC 12865</strain>
    </source>
</reference>
<dbReference type="Pfam" id="PF02441">
    <property type="entry name" value="Flavoprotein"/>
    <property type="match status" value="1"/>
</dbReference>
<dbReference type="EC" id="6.3.2.5" evidence="2"/>
<dbReference type="GO" id="GO:0010181">
    <property type="term" value="F:FMN binding"/>
    <property type="evidence" value="ECO:0007669"/>
    <property type="project" value="TreeGrafter"/>
</dbReference>
<dbReference type="GO" id="GO:0004633">
    <property type="term" value="F:phosphopantothenoylcysteine decarboxylase activity"/>
    <property type="evidence" value="ECO:0007669"/>
    <property type="project" value="TreeGrafter"/>
</dbReference>
<dbReference type="eggNOG" id="COG0452">
    <property type="taxonomic scope" value="Bacteria"/>
</dbReference>
<evidence type="ECO:0000313" key="3">
    <source>
        <dbReference type="Proteomes" id="UP000000925"/>
    </source>
</evidence>